<protein>
    <recommendedName>
        <fullName evidence="2">DUF4878 domain-containing protein</fullName>
    </recommendedName>
</protein>
<evidence type="ECO:0000259" key="2">
    <source>
        <dbReference type="Pfam" id="PF12870"/>
    </source>
</evidence>
<comment type="caution">
    <text evidence="3">The sequence shown here is derived from an EMBL/GenBank/DDBJ whole genome shotgun (WGS) entry which is preliminary data.</text>
</comment>
<keyword evidence="1" id="KW-0732">Signal</keyword>
<accession>C3XI53</accession>
<evidence type="ECO:0000256" key="1">
    <source>
        <dbReference type="SAM" id="SignalP"/>
    </source>
</evidence>
<feature type="domain" description="DUF4878" evidence="2">
    <location>
        <begin position="20"/>
        <end position="127"/>
    </location>
</feature>
<dbReference type="PROSITE" id="PS51257">
    <property type="entry name" value="PROKAR_LIPOPROTEIN"/>
    <property type="match status" value="1"/>
</dbReference>
<dbReference type="AlphaFoldDB" id="C3XI53"/>
<dbReference type="EMBL" id="ACDN02000069">
    <property type="protein sequence ID" value="EEO24692.2"/>
    <property type="molecule type" value="Genomic_DNA"/>
</dbReference>
<dbReference type="RefSeq" id="WP_020995999.1">
    <property type="nucleotide sequence ID" value="NZ_KI392040.1"/>
</dbReference>
<dbReference type="Pfam" id="PF12870">
    <property type="entry name" value="DUF4878"/>
    <property type="match status" value="1"/>
</dbReference>
<keyword evidence="4" id="KW-1185">Reference proteome</keyword>
<dbReference type="Proteomes" id="UP000005085">
    <property type="component" value="Unassembled WGS sequence"/>
</dbReference>
<proteinExistence type="predicted"/>
<gene>
    <name evidence="3" type="ORF">HRAG_01749</name>
</gene>
<feature type="chain" id="PRO_5002933065" description="DUF4878 domain-containing protein" evidence="1">
    <location>
        <begin position="22"/>
        <end position="131"/>
    </location>
</feature>
<feature type="signal peptide" evidence="1">
    <location>
        <begin position="1"/>
        <end position="21"/>
    </location>
</feature>
<dbReference type="InterPro" id="IPR024267">
    <property type="entry name" value="DUF4878"/>
</dbReference>
<name>C3XI53_9HELI</name>
<dbReference type="OrthoDB" id="5327706at2"/>
<reference evidence="3 4" key="1">
    <citation type="journal article" date="2014" name="Genome Announc.">
        <title>Draft genome sequences of six enterohepatic helicobacter species isolated from humans and one from rhesus macaques.</title>
        <authorList>
            <person name="Shen Z."/>
            <person name="Sheh A."/>
            <person name="Young S.K."/>
            <person name="Abouelliel A."/>
            <person name="Ward D.V."/>
            <person name="Earl A.M."/>
            <person name="Fox J.G."/>
        </authorList>
    </citation>
    <scope>NUCLEOTIDE SEQUENCE [LARGE SCALE GENOMIC DNA]</scope>
    <source>
        <strain evidence="3 4">ATCC 43879</strain>
    </source>
</reference>
<sequence length="131" mass="14546">MKSRFAVFSVIFALFSVFFVACSSSDPKDVAISFYKAMANGDEKGAVKLIHIEDESKRDEYEGKIALTAGLVKDKVTKKGGIKNIEVTEEKIEGDKAEITLKVSYNESDKTETRKVKLVRVNGTWMIGDSK</sequence>
<dbReference type="Gene3D" id="3.10.450.50">
    <property type="match status" value="1"/>
</dbReference>
<evidence type="ECO:0000313" key="4">
    <source>
        <dbReference type="Proteomes" id="UP000005085"/>
    </source>
</evidence>
<evidence type="ECO:0000313" key="3">
    <source>
        <dbReference type="EMBL" id="EEO24692.2"/>
    </source>
</evidence>
<organism evidence="3 4">
    <name type="scientific">Helicobacter bilis ATCC 43879</name>
    <dbReference type="NCBI Taxonomy" id="613026"/>
    <lineage>
        <taxon>Bacteria</taxon>
        <taxon>Pseudomonadati</taxon>
        <taxon>Campylobacterota</taxon>
        <taxon>Epsilonproteobacteria</taxon>
        <taxon>Campylobacterales</taxon>
        <taxon>Helicobacteraceae</taxon>
        <taxon>Helicobacter</taxon>
    </lineage>
</organism>
<dbReference type="HOGENOM" id="CLU_151228_0_0_7"/>